<keyword evidence="3" id="KW-1185">Reference proteome</keyword>
<feature type="region of interest" description="Disordered" evidence="1">
    <location>
        <begin position="1"/>
        <end position="21"/>
    </location>
</feature>
<name>A0ABP6Z0P7_9ACTN</name>
<dbReference type="Proteomes" id="UP001501074">
    <property type="component" value="Unassembled WGS sequence"/>
</dbReference>
<sequence length="99" mass="10751">MAEVTSVCGSETAGPDDDPVTVTRAGVATELTLSLAPDLHRSLTAMFADYGVSSIEEGVLRSLGLWRYLDRATHEGRQLVVLDPQHPQGPFDVVDLRSW</sequence>
<evidence type="ECO:0000313" key="2">
    <source>
        <dbReference type="EMBL" id="GAA3594968.1"/>
    </source>
</evidence>
<accession>A0ABP6Z0P7</accession>
<reference evidence="3" key="1">
    <citation type="journal article" date="2019" name="Int. J. Syst. Evol. Microbiol.">
        <title>The Global Catalogue of Microorganisms (GCM) 10K type strain sequencing project: providing services to taxonomists for standard genome sequencing and annotation.</title>
        <authorList>
            <consortium name="The Broad Institute Genomics Platform"/>
            <consortium name="The Broad Institute Genome Sequencing Center for Infectious Disease"/>
            <person name="Wu L."/>
            <person name="Ma J."/>
        </authorList>
    </citation>
    <scope>NUCLEOTIDE SEQUENCE [LARGE SCALE GENOMIC DNA]</scope>
    <source>
        <strain evidence="3">JCM 16902</strain>
    </source>
</reference>
<evidence type="ECO:0000313" key="3">
    <source>
        <dbReference type="Proteomes" id="UP001501074"/>
    </source>
</evidence>
<comment type="caution">
    <text evidence="2">The sequence shown here is derived from an EMBL/GenBank/DDBJ whole genome shotgun (WGS) entry which is preliminary data.</text>
</comment>
<dbReference type="EMBL" id="BAAAZO010000001">
    <property type="protein sequence ID" value="GAA3594968.1"/>
    <property type="molecule type" value="Genomic_DNA"/>
</dbReference>
<organism evidence="2 3">
    <name type="scientific">Kineosporia mesophila</name>
    <dbReference type="NCBI Taxonomy" id="566012"/>
    <lineage>
        <taxon>Bacteria</taxon>
        <taxon>Bacillati</taxon>
        <taxon>Actinomycetota</taxon>
        <taxon>Actinomycetes</taxon>
        <taxon>Kineosporiales</taxon>
        <taxon>Kineosporiaceae</taxon>
        <taxon>Kineosporia</taxon>
    </lineage>
</organism>
<dbReference type="RefSeq" id="WP_231484281.1">
    <property type="nucleotide sequence ID" value="NZ_BAAAZO010000001.1"/>
</dbReference>
<proteinExistence type="predicted"/>
<gene>
    <name evidence="2" type="ORF">GCM10022223_07610</name>
</gene>
<evidence type="ECO:0000256" key="1">
    <source>
        <dbReference type="SAM" id="MobiDB-lite"/>
    </source>
</evidence>
<protein>
    <submittedName>
        <fullName evidence="2">Uncharacterized protein</fullName>
    </submittedName>
</protein>